<dbReference type="SUPFAM" id="SSF48452">
    <property type="entry name" value="TPR-like"/>
    <property type="match status" value="1"/>
</dbReference>
<protein>
    <submittedName>
        <fullName evidence="3">Uncharacterized protein</fullName>
    </submittedName>
</protein>
<dbReference type="Gene3D" id="1.25.40.10">
    <property type="entry name" value="Tetratricopeptide repeat domain"/>
    <property type="match status" value="1"/>
</dbReference>
<evidence type="ECO:0000256" key="1">
    <source>
        <dbReference type="PROSITE-ProRule" id="PRU00339"/>
    </source>
</evidence>
<dbReference type="EMBL" id="DTMF01000022">
    <property type="protein sequence ID" value="HGF32909.1"/>
    <property type="molecule type" value="Genomic_DNA"/>
</dbReference>
<name>A0A7C3YZC2_9BACT</name>
<keyword evidence="1" id="KW-0802">TPR repeat</keyword>
<dbReference type="InterPro" id="IPR019734">
    <property type="entry name" value="TPR_rpt"/>
</dbReference>
<sequence length="177" mass="20207">MALATPSATYEHPDEELLEQAILSQRLSPMEVANLSDRMLTEGSSTFQNEKNMARLDILLNKSISNSPREVRHRLLRNLGIIHYHQNKFSLARQELQQANELFPRDARTHFYLARLAAQNGLICQSQGLAKKAKGQFNLAANELEIAKKLEPSNPLYRQEPRQLINKERPLPADPKK</sequence>
<dbReference type="PROSITE" id="PS50005">
    <property type="entry name" value="TPR"/>
    <property type="match status" value="1"/>
</dbReference>
<feature type="compositionally biased region" description="Basic and acidic residues" evidence="2">
    <location>
        <begin position="159"/>
        <end position="177"/>
    </location>
</feature>
<comment type="caution">
    <text evidence="3">The sequence shown here is derived from an EMBL/GenBank/DDBJ whole genome shotgun (WGS) entry which is preliminary data.</text>
</comment>
<feature type="repeat" description="TPR" evidence="1">
    <location>
        <begin position="73"/>
        <end position="106"/>
    </location>
</feature>
<dbReference type="InterPro" id="IPR011990">
    <property type="entry name" value="TPR-like_helical_dom_sf"/>
</dbReference>
<proteinExistence type="predicted"/>
<organism evidence="3">
    <name type="scientific">Desulfobacca acetoxidans</name>
    <dbReference type="NCBI Taxonomy" id="60893"/>
    <lineage>
        <taxon>Bacteria</taxon>
        <taxon>Pseudomonadati</taxon>
        <taxon>Thermodesulfobacteriota</taxon>
        <taxon>Desulfobaccia</taxon>
        <taxon>Desulfobaccales</taxon>
        <taxon>Desulfobaccaceae</taxon>
        <taxon>Desulfobacca</taxon>
    </lineage>
</organism>
<dbReference type="AlphaFoldDB" id="A0A7C3YZC2"/>
<evidence type="ECO:0000256" key="2">
    <source>
        <dbReference type="SAM" id="MobiDB-lite"/>
    </source>
</evidence>
<dbReference type="SMART" id="SM00028">
    <property type="entry name" value="TPR"/>
    <property type="match status" value="2"/>
</dbReference>
<reference evidence="3" key="1">
    <citation type="journal article" date="2020" name="mSystems">
        <title>Genome- and Community-Level Interaction Insights into Carbon Utilization and Element Cycling Functions of Hydrothermarchaeota in Hydrothermal Sediment.</title>
        <authorList>
            <person name="Zhou Z."/>
            <person name="Liu Y."/>
            <person name="Xu W."/>
            <person name="Pan J."/>
            <person name="Luo Z.H."/>
            <person name="Li M."/>
        </authorList>
    </citation>
    <scope>NUCLEOTIDE SEQUENCE [LARGE SCALE GENOMIC DNA]</scope>
    <source>
        <strain evidence="3">SpSt-897</strain>
    </source>
</reference>
<feature type="region of interest" description="Disordered" evidence="2">
    <location>
        <begin position="152"/>
        <end position="177"/>
    </location>
</feature>
<evidence type="ECO:0000313" key="3">
    <source>
        <dbReference type="EMBL" id="HGF32909.1"/>
    </source>
</evidence>
<accession>A0A7C3YZC2</accession>
<gene>
    <name evidence="3" type="ORF">ENW96_00770</name>
</gene>